<name>A0ABR1M3G9_9PEZI</name>
<evidence type="ECO:0000313" key="4">
    <source>
        <dbReference type="Proteomes" id="UP001360953"/>
    </source>
</evidence>
<proteinExistence type="predicted"/>
<organism evidence="3 4">
    <name type="scientific">Phyllosticta citribraziliensis</name>
    <dbReference type="NCBI Taxonomy" id="989973"/>
    <lineage>
        <taxon>Eukaryota</taxon>
        <taxon>Fungi</taxon>
        <taxon>Dikarya</taxon>
        <taxon>Ascomycota</taxon>
        <taxon>Pezizomycotina</taxon>
        <taxon>Dothideomycetes</taxon>
        <taxon>Dothideomycetes incertae sedis</taxon>
        <taxon>Botryosphaeriales</taxon>
        <taxon>Phyllostictaceae</taxon>
        <taxon>Phyllosticta</taxon>
    </lineage>
</organism>
<protein>
    <recommendedName>
        <fullName evidence="2">DUF6604 domain-containing protein</fullName>
    </recommendedName>
</protein>
<keyword evidence="4" id="KW-1185">Reference proteome</keyword>
<comment type="caution">
    <text evidence="3">The sequence shown here is derived from an EMBL/GenBank/DDBJ whole genome shotgun (WGS) entry which is preliminary data.</text>
</comment>
<dbReference type="EMBL" id="JBBPEH010000002">
    <property type="protein sequence ID" value="KAK7542141.1"/>
    <property type="molecule type" value="Genomic_DNA"/>
</dbReference>
<feature type="domain" description="DUF6604" evidence="2">
    <location>
        <begin position="26"/>
        <end position="135"/>
    </location>
</feature>
<feature type="compositionally biased region" description="Acidic residues" evidence="1">
    <location>
        <begin position="840"/>
        <end position="854"/>
    </location>
</feature>
<reference evidence="3 4" key="1">
    <citation type="submission" date="2024-04" db="EMBL/GenBank/DDBJ databases">
        <title>Phyllosticta paracitricarpa is synonymous to the EU quarantine fungus P. citricarpa based on phylogenomic analyses.</title>
        <authorList>
            <consortium name="Lawrence Berkeley National Laboratory"/>
            <person name="Van ingen-buijs V.A."/>
            <person name="Van westerhoven A.C."/>
            <person name="Haridas S."/>
            <person name="Skiadas P."/>
            <person name="Martin F."/>
            <person name="Groenewald J.Z."/>
            <person name="Crous P.W."/>
            <person name="Seidl M.F."/>
        </authorList>
    </citation>
    <scope>NUCLEOTIDE SEQUENCE [LARGE SCALE GENOMIC DNA]</scope>
    <source>
        <strain evidence="3 4">CPC 17464</strain>
    </source>
</reference>
<feature type="compositionally biased region" description="Basic residues" evidence="1">
    <location>
        <begin position="898"/>
        <end position="910"/>
    </location>
</feature>
<dbReference type="GeneID" id="92030846"/>
<feature type="region of interest" description="Disordered" evidence="1">
    <location>
        <begin position="839"/>
        <end position="938"/>
    </location>
</feature>
<dbReference type="Pfam" id="PF20253">
    <property type="entry name" value="DUF6604"/>
    <property type="match status" value="1"/>
</dbReference>
<dbReference type="InterPro" id="IPR046539">
    <property type="entry name" value="DUF6604"/>
</dbReference>
<gene>
    <name evidence="3" type="ORF">J3D65DRAFT_599931</name>
</gene>
<feature type="compositionally biased region" description="Basic and acidic residues" evidence="1">
    <location>
        <begin position="872"/>
        <end position="897"/>
    </location>
</feature>
<dbReference type="RefSeq" id="XP_066658434.1">
    <property type="nucleotide sequence ID" value="XM_066797940.1"/>
</dbReference>
<dbReference type="Proteomes" id="UP001360953">
    <property type="component" value="Unassembled WGS sequence"/>
</dbReference>
<feature type="compositionally biased region" description="Low complexity" evidence="1">
    <location>
        <begin position="855"/>
        <end position="864"/>
    </location>
</feature>
<evidence type="ECO:0000313" key="3">
    <source>
        <dbReference type="EMBL" id="KAK7542141.1"/>
    </source>
</evidence>
<evidence type="ECO:0000259" key="2">
    <source>
        <dbReference type="Pfam" id="PF20253"/>
    </source>
</evidence>
<evidence type="ECO:0000256" key="1">
    <source>
        <dbReference type="SAM" id="MobiDB-lite"/>
    </source>
</evidence>
<sequence length="938" mass="107998">MSSPGQLHKLSAHEIDSKYKKYKDFNEEFERWLVEKAKSKGWQGRNEGVDRFSEQGELLRDKSIKLPPGIQTSLEECIKLRQQLIQHYEALSPREIKDSKSAQSWKRHVEKNEGHDKFNHVLQYILSILGVNTSDSDKVRRRRIAIEMRKTLREMQKLTVDVIRAWEQYRVNRLSLSQVTLVTHAAVEESQSIEKKFYDQWPPNSEDYQFVQDFYTDYDPKLVDLGDNSLKTSAKTTLDDDLTGLLNQDRYYPQSQEFETSMDILHWPTIYVLSNFQGMMEQWKTYPVPGHPLCLEHVFYEGKKHRSKGPGKYETYTDTEAVPDVRGLKDNNERKIKRKKHENLKAQYKDQIKSTVEHLNEILYLHTFPVDTDTQTATFGVYRECQEEKEGESDPEEKKEVFLPKDIFSKALSDVVQDRGKISMSTSFTIQLLVKIHHLFEKVPSEATESKALSFREEVHNEATKSSDDDPERTKIRLENESLLSSIYASCQNGHALWMKKQDVPGLTNNFQFQMDDNSKSVVEIGINGDEVSKTTVPASPRIHVVNPYMIDDWRHDVTCHAKTAEYYSNKQPLYAGTLDLVRRLAEYRADIASANSTLSIFALTHLKEVPEAPPEAHYHISPVCEAVMRQHHSWFPQEFQARSASDIIDLIKDKVQKTGKASAPLTNQFVNLMGVPPGVTVNYDMYDTKEDAMMKPTKPLEALWEIFALDHPETRISTFLKELRKPPRRSTRIKNKGKQRAYSTPVKTVLQTGSSSSKTWWESCGQDLVNSWPALPCCDTECDFFGTSDVCMKALDQLGHSEGLVRFKGEGRKSFSCRILHSLLQVWKSSETSVIQEEVIQEEEPTQEEEPIQEQENNNGEGSFVQADADEISRDMGTKYEDAEAAKDARRREINKQRKKKNKVNRKRRAAEAEAEAEAEAKSNTESLARSDKRRKL</sequence>
<accession>A0ABR1M3G9</accession>